<accession>A0A974BKY9</accession>
<dbReference type="RefSeq" id="WP_179238960.1">
    <property type="nucleotide sequence ID" value="NZ_JACBNQ010000019.1"/>
</dbReference>
<reference evidence="1" key="1">
    <citation type="submission" date="2020-07" db="EMBL/GenBank/DDBJ databases">
        <title>Genomic analysis of a strain of Sedimentibacter Hydroxybenzoicus DSM7310.</title>
        <authorList>
            <person name="Ma S."/>
        </authorList>
    </citation>
    <scope>NUCLEOTIDE SEQUENCE</scope>
    <source>
        <strain evidence="1">DSM 7310</strain>
    </source>
</reference>
<comment type="caution">
    <text evidence="1">The sequence shown here is derived from an EMBL/GenBank/DDBJ whole genome shotgun (WGS) entry which is preliminary data.</text>
</comment>
<sequence length="317" mass="35664">MVSGKKAVYYICNEEERKGLVSRMVWEILNEKGMIAPSDITFDGRKVMMHKDEGENIYYFVPTEVPVCLNYVKYLPEMNKYFGDCDVAGMVTWHEGGSAPPKVLTVHSIGDVNSGIYGPINPKYMRNLLLGLERNRRELKLDEYKVVTEATHWSGTTESSPQLILQYPVPMMDIEVGSIEESWADRTACTALANALTEVFNDDEKNIHNVLCVGGVHFDPNFAEAVFADWDGEAFGVSHIIANQWLVSGEYEGENGLAFASNAAEAIKDGIEMIAFHDKMKGCYKNLVRSLGEKYNVPILKHQRLRNPKDIELLSKL</sequence>
<dbReference type="EMBL" id="JACBNQ010000019">
    <property type="protein sequence ID" value="NYB75254.1"/>
    <property type="molecule type" value="Genomic_DNA"/>
</dbReference>
<protein>
    <recommendedName>
        <fullName evidence="3">D-aminoacyl-tRNA deacylase</fullName>
    </recommendedName>
</protein>
<dbReference type="GO" id="GO:0051499">
    <property type="term" value="F:D-aminoacyl-tRNA deacylase activity"/>
    <property type="evidence" value="ECO:0007669"/>
    <property type="project" value="InterPro"/>
</dbReference>
<evidence type="ECO:0008006" key="3">
    <source>
        <dbReference type="Google" id="ProtNLM"/>
    </source>
</evidence>
<dbReference type="Proteomes" id="UP000611629">
    <property type="component" value="Unassembled WGS sequence"/>
</dbReference>
<keyword evidence="2" id="KW-1185">Reference proteome</keyword>
<name>A0A974BKY9_SEDHY</name>
<proteinExistence type="predicted"/>
<organism evidence="1 2">
    <name type="scientific">Sedimentibacter hydroxybenzoicus DSM 7310</name>
    <dbReference type="NCBI Taxonomy" id="1123245"/>
    <lineage>
        <taxon>Bacteria</taxon>
        <taxon>Bacillati</taxon>
        <taxon>Bacillota</taxon>
        <taxon>Tissierellia</taxon>
        <taxon>Sedimentibacter</taxon>
    </lineage>
</organism>
<gene>
    <name evidence="1" type="ORF">HZF24_13985</name>
</gene>
<dbReference type="AlphaFoldDB" id="A0A974BKY9"/>
<evidence type="ECO:0000313" key="1">
    <source>
        <dbReference type="EMBL" id="NYB75254.1"/>
    </source>
</evidence>
<evidence type="ECO:0000313" key="2">
    <source>
        <dbReference type="Proteomes" id="UP000611629"/>
    </source>
</evidence>
<dbReference type="Pfam" id="PF04414">
    <property type="entry name" value="tRNA_deacylase"/>
    <property type="match status" value="1"/>
</dbReference>
<dbReference type="InterPro" id="IPR007508">
    <property type="entry name" value="DtdA"/>
</dbReference>
<dbReference type="Gene3D" id="3.40.630.50">
    <property type="entry name" value="AF0625-like"/>
    <property type="match status" value="1"/>
</dbReference>
<dbReference type="SUPFAM" id="SSF142535">
    <property type="entry name" value="AF0625-like"/>
    <property type="match status" value="1"/>
</dbReference>